<accession>A0ABT2L384</accession>
<comment type="caution">
    <text evidence="2">The sequence shown here is derived from an EMBL/GenBank/DDBJ whole genome shotgun (WGS) entry which is preliminary data.</text>
</comment>
<dbReference type="Pfam" id="PF18864">
    <property type="entry name" value="AbiTii"/>
    <property type="match status" value="1"/>
</dbReference>
<evidence type="ECO:0000313" key="2">
    <source>
        <dbReference type="EMBL" id="MCT7309689.1"/>
    </source>
</evidence>
<dbReference type="Proteomes" id="UP001164420">
    <property type="component" value="Unassembled WGS sequence"/>
</dbReference>
<reference evidence="2 3" key="1">
    <citation type="journal article" date="2023" name="Front. Microbiol.">
        <title>Ralstonia chuxiongensis sp. nov., Ralstonia mojiangensis sp. nov., and Ralstonia soli sp. nov., isolated from tobacco fields, are three novel species in the family Burkholderiaceae.</title>
        <authorList>
            <person name="Lu C.H."/>
            <person name="Zhang Y.Y."/>
            <person name="Jiang N."/>
            <person name="Chen W."/>
            <person name="Shao X."/>
            <person name="Zhao Z.M."/>
            <person name="Lu W.L."/>
            <person name="Hu X."/>
            <person name="Xi Y.X."/>
            <person name="Zou S.Y."/>
            <person name="Wei Q.J."/>
            <person name="Lin Z.L."/>
            <person name="Gong L."/>
            <person name="Gai X.T."/>
            <person name="Zhang L.Q."/>
            <person name="Li J.Y."/>
            <person name="Jin Y."/>
            <person name="Xia Z.Y."/>
        </authorList>
    </citation>
    <scope>NUCLEOTIDE SEQUENCE [LARGE SCALE GENOMIC DNA]</scope>
    <source>
        <strain evidence="2 3">22TCJT01-1</strain>
    </source>
</reference>
<keyword evidence="3" id="KW-1185">Reference proteome</keyword>
<dbReference type="RefSeq" id="WP_260784580.1">
    <property type="nucleotide sequence ID" value="NZ_JAOCQI010000001.1"/>
</dbReference>
<sequence>MKLIDEIVALLSESKGSLTDALLKTKVLMHRIGYRELAGWVNDELIGYPPDQKVPPYRVMPARLVGHVSNLAYSHNNMTLPILHLPEKVRVQWEQNEMRGSISVLEQLAIKPDQHLMVPIGPEFHHLIDKVLQGYNVERMWLQMEATQVVHALTEIRARLLDFVLNLQGELGDVKEDEVKEAAKSIDAPAMFNGAVFGDNTTFVIGNGNTTNVSNVKNGDFESLAAALKGAGVSQLDIQELESAIAADEGKVIAETKSFGPAVRGWMTKMLGKVVDTAWVIELNVAGGLLTNALQAYYF</sequence>
<feature type="domain" description="AbiTii" evidence="1">
    <location>
        <begin position="2"/>
        <end position="187"/>
    </location>
</feature>
<protein>
    <recommendedName>
        <fullName evidence="1">AbiTii domain-containing protein</fullName>
    </recommendedName>
</protein>
<dbReference type="InterPro" id="IPR041304">
    <property type="entry name" value="AbiTii"/>
</dbReference>
<organism evidence="2 3">
    <name type="scientific">Ralstonia mojiangensis</name>
    <dbReference type="NCBI Taxonomy" id="2953895"/>
    <lineage>
        <taxon>Bacteria</taxon>
        <taxon>Pseudomonadati</taxon>
        <taxon>Pseudomonadota</taxon>
        <taxon>Betaproteobacteria</taxon>
        <taxon>Burkholderiales</taxon>
        <taxon>Burkholderiaceae</taxon>
        <taxon>Ralstonia</taxon>
    </lineage>
</organism>
<proteinExistence type="predicted"/>
<gene>
    <name evidence="2" type="ORF">N5J06_01925</name>
</gene>
<dbReference type="EMBL" id="JAOCQI010000001">
    <property type="protein sequence ID" value="MCT7309689.1"/>
    <property type="molecule type" value="Genomic_DNA"/>
</dbReference>
<name>A0ABT2L384_9RALS</name>
<evidence type="ECO:0000313" key="3">
    <source>
        <dbReference type="Proteomes" id="UP001164420"/>
    </source>
</evidence>
<evidence type="ECO:0000259" key="1">
    <source>
        <dbReference type="Pfam" id="PF18864"/>
    </source>
</evidence>